<dbReference type="AlphaFoldDB" id="A0A1C4BD37"/>
<evidence type="ECO:0000259" key="1">
    <source>
        <dbReference type="Pfam" id="PF00425"/>
    </source>
</evidence>
<dbReference type="Proteomes" id="UP000199698">
    <property type="component" value="Unassembled WGS sequence"/>
</dbReference>
<dbReference type="InterPro" id="IPR005801">
    <property type="entry name" value="ADC_synthase"/>
</dbReference>
<accession>A0A1C4BD37</accession>
<keyword evidence="3" id="KW-1185">Reference proteome</keyword>
<gene>
    <name evidence="2" type="ORF">GA0061080_101923</name>
</gene>
<organism evidence="2 3">
    <name type="scientific">Gilliamella intestini</name>
    <dbReference type="NCBI Taxonomy" id="1798183"/>
    <lineage>
        <taxon>Bacteria</taxon>
        <taxon>Pseudomonadati</taxon>
        <taxon>Pseudomonadota</taxon>
        <taxon>Gammaproteobacteria</taxon>
        <taxon>Orbales</taxon>
        <taxon>Orbaceae</taxon>
        <taxon>Gilliamella</taxon>
    </lineage>
</organism>
<dbReference type="Gene3D" id="3.20.10.10">
    <property type="entry name" value="D-amino Acid Aminotransferase, subunit A, domain 2"/>
    <property type="match status" value="1"/>
</dbReference>
<reference evidence="3" key="1">
    <citation type="submission" date="2016-08" db="EMBL/GenBank/DDBJ databases">
        <authorList>
            <person name="Varghese N."/>
            <person name="Submissions Spin"/>
        </authorList>
    </citation>
    <scope>NUCLEOTIDE SEQUENCE [LARGE SCALE GENOMIC DNA]</scope>
    <source>
        <strain evidence="3">R-53144</strain>
    </source>
</reference>
<proteinExistence type="predicted"/>
<dbReference type="EMBL" id="FMBA01000019">
    <property type="protein sequence ID" value="SCC04769.1"/>
    <property type="molecule type" value="Genomic_DNA"/>
</dbReference>
<dbReference type="PANTHER" id="PTHR11236:SF50">
    <property type="entry name" value="AMINODEOXYCHORISMATE SYNTHASE COMPONENT 1"/>
    <property type="match status" value="1"/>
</dbReference>
<dbReference type="GO" id="GO:0000162">
    <property type="term" value="P:L-tryptophan biosynthetic process"/>
    <property type="evidence" value="ECO:0007669"/>
    <property type="project" value="TreeGrafter"/>
</dbReference>
<dbReference type="InterPro" id="IPR036038">
    <property type="entry name" value="Aminotransferase-like"/>
</dbReference>
<name>A0A1C4BD37_9GAMM</name>
<dbReference type="GO" id="GO:0009396">
    <property type="term" value="P:folic acid-containing compound biosynthetic process"/>
    <property type="evidence" value="ECO:0007669"/>
    <property type="project" value="InterPro"/>
</dbReference>
<dbReference type="InterPro" id="IPR043131">
    <property type="entry name" value="BCAT-like_N"/>
</dbReference>
<dbReference type="STRING" id="1798183.GA0061080_101923"/>
<evidence type="ECO:0000313" key="2">
    <source>
        <dbReference type="EMBL" id="SCC04769.1"/>
    </source>
</evidence>
<dbReference type="Pfam" id="PF00425">
    <property type="entry name" value="Chorismate_bind"/>
    <property type="match status" value="1"/>
</dbReference>
<dbReference type="Gene3D" id="3.30.470.10">
    <property type="match status" value="1"/>
</dbReference>
<dbReference type="GO" id="GO:0046820">
    <property type="term" value="F:4-amino-4-deoxychorismate synthase activity"/>
    <property type="evidence" value="ECO:0007669"/>
    <property type="project" value="TreeGrafter"/>
</dbReference>
<dbReference type="InterPro" id="IPR019999">
    <property type="entry name" value="Anth_synth_I-like"/>
</dbReference>
<dbReference type="SUPFAM" id="SSF56322">
    <property type="entry name" value="ADC synthase"/>
    <property type="match status" value="1"/>
</dbReference>
<dbReference type="InterPro" id="IPR005802">
    <property type="entry name" value="ADC_synth_comp_1"/>
</dbReference>
<feature type="domain" description="Chorismate-utilising enzyme C-terminal" evidence="1">
    <location>
        <begin position="108"/>
        <end position="360"/>
    </location>
</feature>
<keyword evidence="2" id="KW-0456">Lyase</keyword>
<dbReference type="Gene3D" id="3.60.120.10">
    <property type="entry name" value="Anthranilate synthase"/>
    <property type="match status" value="1"/>
</dbReference>
<evidence type="ECO:0000313" key="3">
    <source>
        <dbReference type="Proteomes" id="UP000199698"/>
    </source>
</evidence>
<dbReference type="InterPro" id="IPR001544">
    <property type="entry name" value="Aminotrans_IV"/>
</dbReference>
<dbReference type="InterPro" id="IPR043132">
    <property type="entry name" value="BCAT-like_C"/>
</dbReference>
<sequence>MKIHIDFEGQHKYFSNPIKVLATNDYSLIKQQLDEIEKFTQQGYYAVGYLAYESAMGFNRENKTKQNYDLPLLVFGIFDKFSSVEQKHVEISNYTPPTFDLISDTSIEEYNQKINFIRSQIESGNTYQTNYTIQFTTPFNESAIDYYQFLQKNNQADYCAYLEFDDCYILSISPELFFKLDNKIITTKPMKGTTARGLTNQQDKQQLESLFSEKNQAENMMIVDLLRNDLSRISKPGSVTVPKLFSAEKYPTVWQLTSKIQGELKEDVNLYHIFQALFPCGSITGAPKTSTMQIIADIENSPRGVYCGTIGYIEPYMNKAIFNIPIRTLTIHNQKMRYGVGGGITWDSTSQDEYNEILAKTAILTRTTSFPKYIIESLLLEKGQFFLLEEHLSRLSQSADYFDFNYDINAIKLQLIKLANATNKNIENIYKVRILLQKNGLYTISENIINSPMQINEIEFAKQSVHNQNVYLYHKTSNREHFPNLITGKEYINFNQHNEITEFVNGNLALRINDQWITPKKESGLLAGTMRQFYLDHNQLLEKTILKDELLKADKIAFINSVRKWIEIDDKVFNEFKKSLRTITV</sequence>
<dbReference type="RefSeq" id="WP_167349195.1">
    <property type="nucleotide sequence ID" value="NZ_FMBA01000019.1"/>
</dbReference>
<dbReference type="Pfam" id="PF01063">
    <property type="entry name" value="Aminotran_4"/>
    <property type="match status" value="1"/>
</dbReference>
<dbReference type="GO" id="GO:0016829">
    <property type="term" value="F:lyase activity"/>
    <property type="evidence" value="ECO:0007669"/>
    <property type="project" value="UniProtKB-KW"/>
</dbReference>
<dbReference type="NCBIfam" id="TIGR00553">
    <property type="entry name" value="pabB"/>
    <property type="match status" value="1"/>
</dbReference>
<protein>
    <submittedName>
        <fullName evidence="2">Para-aminobenzoate synthetase / 4-amino-4-deoxychorismate lyase</fullName>
    </submittedName>
</protein>
<dbReference type="InterPro" id="IPR015890">
    <property type="entry name" value="Chorismate_C"/>
</dbReference>
<dbReference type="PANTHER" id="PTHR11236">
    <property type="entry name" value="AMINOBENZOATE/ANTHRANILATE SYNTHASE"/>
    <property type="match status" value="1"/>
</dbReference>
<dbReference type="PRINTS" id="PR00095">
    <property type="entry name" value="ANTSNTHASEI"/>
</dbReference>
<dbReference type="SUPFAM" id="SSF56752">
    <property type="entry name" value="D-aminoacid aminotransferase-like PLP-dependent enzymes"/>
    <property type="match status" value="1"/>
</dbReference>